<dbReference type="RefSeq" id="WP_014805476.1">
    <property type="nucleotide sequence ID" value="NC_018022.1"/>
</dbReference>
<dbReference type="InterPro" id="IPR005561">
    <property type="entry name" value="ANTAR"/>
</dbReference>
<keyword evidence="2" id="KW-0614">Plasmid</keyword>
<dbReference type="KEGG" id="mcb:Mycch_5522"/>
<dbReference type="PATRIC" id="fig|710421.3.peg.5506"/>
<feature type="domain" description="ANTAR" evidence="1">
    <location>
        <begin position="1"/>
        <end position="57"/>
    </location>
</feature>
<dbReference type="AlphaFoldDB" id="I4BSD0"/>
<evidence type="ECO:0000259" key="1">
    <source>
        <dbReference type="PROSITE" id="PS50921"/>
    </source>
</evidence>
<geneLocation type="plasmid" evidence="2 3">
    <name>pMYCCH.01</name>
</geneLocation>
<dbReference type="InterPro" id="IPR036388">
    <property type="entry name" value="WH-like_DNA-bd_sf"/>
</dbReference>
<dbReference type="HOGENOM" id="CLU_180070_0_0_11"/>
<accession>I4BSD0</accession>
<reference evidence="2 3" key="1">
    <citation type="submission" date="2012-06" db="EMBL/GenBank/DDBJ databases">
        <title>Complete sequence of plasmid 1 of Mycobacterium chubuense NBB4.</title>
        <authorList>
            <consortium name="US DOE Joint Genome Institute"/>
            <person name="Lucas S."/>
            <person name="Han J."/>
            <person name="Lapidus A."/>
            <person name="Cheng J.-F."/>
            <person name="Goodwin L."/>
            <person name="Pitluck S."/>
            <person name="Peters L."/>
            <person name="Mikhailova N."/>
            <person name="Teshima H."/>
            <person name="Detter J.C."/>
            <person name="Han C."/>
            <person name="Tapia R."/>
            <person name="Land M."/>
            <person name="Hauser L."/>
            <person name="Kyrpides N."/>
            <person name="Ivanova N."/>
            <person name="Pagani I."/>
            <person name="Mattes T."/>
            <person name="Holmes A."/>
            <person name="Rutledge P."/>
            <person name="Paulsen I."/>
            <person name="Coleman N."/>
            <person name="Woyke T."/>
        </authorList>
    </citation>
    <scope>NUCLEOTIDE SEQUENCE [LARGE SCALE GENOMIC DNA]</scope>
    <source>
        <strain evidence="2 3">NBB4</strain>
        <plasmid evidence="2 3">pMYCCH.01</plasmid>
    </source>
</reference>
<dbReference type="EMBL" id="CP003054">
    <property type="protein sequence ID" value="AFM20187.1"/>
    <property type="molecule type" value="Genomic_DNA"/>
</dbReference>
<name>I4BSD0_MYCCN</name>
<organism evidence="2 3">
    <name type="scientific">Mycolicibacterium chubuense (strain NBB4)</name>
    <name type="common">Mycobacterium chubuense</name>
    <dbReference type="NCBI Taxonomy" id="710421"/>
    <lineage>
        <taxon>Bacteria</taxon>
        <taxon>Bacillati</taxon>
        <taxon>Actinomycetota</taxon>
        <taxon>Actinomycetes</taxon>
        <taxon>Mycobacteriales</taxon>
        <taxon>Mycobacteriaceae</taxon>
        <taxon>Mycolicibacterium</taxon>
    </lineage>
</organism>
<evidence type="ECO:0000313" key="3">
    <source>
        <dbReference type="Proteomes" id="UP000006057"/>
    </source>
</evidence>
<protein>
    <submittedName>
        <fullName evidence="2">Putative RNA-binding protein</fullName>
    </submittedName>
</protein>
<proteinExistence type="predicted"/>
<keyword evidence="3" id="KW-1185">Reference proteome</keyword>
<evidence type="ECO:0000313" key="2">
    <source>
        <dbReference type="EMBL" id="AFM20187.1"/>
    </source>
</evidence>
<dbReference type="PROSITE" id="PS50921">
    <property type="entry name" value="ANTAR"/>
    <property type="match status" value="1"/>
</dbReference>
<dbReference type="GO" id="GO:0003723">
    <property type="term" value="F:RNA binding"/>
    <property type="evidence" value="ECO:0007669"/>
    <property type="project" value="InterPro"/>
</dbReference>
<sequence length="94" mass="9899">MSKVGRGADPTSRRIIDMAIGVLIGWRGCSEREAFEEIASAVRETGFGIGSIADALVDLASGVEQSAPHHRAQALRVWGDAIPERSATLTAPPS</sequence>
<gene>
    <name evidence="2" type="ordered locus">Mycch_5522</name>
</gene>
<dbReference type="Gene3D" id="1.10.10.10">
    <property type="entry name" value="Winged helix-like DNA-binding domain superfamily/Winged helix DNA-binding domain"/>
    <property type="match status" value="1"/>
</dbReference>
<dbReference type="Proteomes" id="UP000006057">
    <property type="component" value="Plasmid pMYCCH.01"/>
</dbReference>
<dbReference type="Pfam" id="PF03861">
    <property type="entry name" value="ANTAR"/>
    <property type="match status" value="1"/>
</dbReference>
<dbReference type="SMART" id="SM01012">
    <property type="entry name" value="ANTAR"/>
    <property type="match status" value="1"/>
</dbReference>